<gene>
    <name evidence="1" type="ORF">ACFMB1_18755</name>
</gene>
<sequence>MARSLNEVMKSLPKARRAKIEARATELIAEEASLQDLRKAFGDPTPLNAAGLR</sequence>
<protein>
    <submittedName>
        <fullName evidence="1">Uncharacterized protein</fullName>
    </submittedName>
</protein>
<accession>A0ABW1L239</accession>
<evidence type="ECO:0000313" key="2">
    <source>
        <dbReference type="Proteomes" id="UP001596116"/>
    </source>
</evidence>
<evidence type="ECO:0000313" key="1">
    <source>
        <dbReference type="EMBL" id="MFC6037601.1"/>
    </source>
</evidence>
<dbReference type="Proteomes" id="UP001596116">
    <property type="component" value="Unassembled WGS sequence"/>
</dbReference>
<organism evidence="1 2">
    <name type="scientific">Hyphococcus aureus</name>
    <dbReference type="NCBI Taxonomy" id="2666033"/>
    <lineage>
        <taxon>Bacteria</taxon>
        <taxon>Pseudomonadati</taxon>
        <taxon>Pseudomonadota</taxon>
        <taxon>Alphaproteobacteria</taxon>
        <taxon>Parvularculales</taxon>
        <taxon>Parvularculaceae</taxon>
        <taxon>Hyphococcus</taxon>
    </lineage>
</organism>
<name>A0ABW1L239_9PROT</name>
<keyword evidence="2" id="KW-1185">Reference proteome</keyword>
<dbReference type="RefSeq" id="WP_165793814.1">
    <property type="nucleotide sequence ID" value="NZ_JBHPON010000003.1"/>
</dbReference>
<reference evidence="1 2" key="1">
    <citation type="submission" date="2024-09" db="EMBL/GenBank/DDBJ databases">
        <authorList>
            <person name="Zhang Z.-H."/>
        </authorList>
    </citation>
    <scope>NUCLEOTIDE SEQUENCE [LARGE SCALE GENOMIC DNA]</scope>
    <source>
        <strain evidence="1 2">HHTR114</strain>
    </source>
</reference>
<comment type="caution">
    <text evidence="1">The sequence shown here is derived from an EMBL/GenBank/DDBJ whole genome shotgun (WGS) entry which is preliminary data.</text>
</comment>
<dbReference type="EMBL" id="JBHPON010000003">
    <property type="protein sequence ID" value="MFC6037601.1"/>
    <property type="molecule type" value="Genomic_DNA"/>
</dbReference>
<proteinExistence type="predicted"/>